<name>A0A369W764_9HYPH</name>
<keyword evidence="2" id="KW-1185">Reference proteome</keyword>
<dbReference type="InterPro" id="IPR042184">
    <property type="entry name" value="YqeY/Aim41_N"/>
</dbReference>
<dbReference type="Proteomes" id="UP000253759">
    <property type="component" value="Unassembled WGS sequence"/>
</dbReference>
<dbReference type="AlphaFoldDB" id="A0A369W764"/>
<dbReference type="PANTHER" id="PTHR28055">
    <property type="entry name" value="ALTERED INHERITANCE OF MITOCHONDRIA PROTEIN 41, MITOCHONDRIAL"/>
    <property type="match status" value="1"/>
</dbReference>
<dbReference type="GO" id="GO:0016884">
    <property type="term" value="F:carbon-nitrogen ligase activity, with glutamine as amido-N-donor"/>
    <property type="evidence" value="ECO:0007669"/>
    <property type="project" value="InterPro"/>
</dbReference>
<evidence type="ECO:0000313" key="1">
    <source>
        <dbReference type="EMBL" id="RDE07911.1"/>
    </source>
</evidence>
<dbReference type="OrthoDB" id="9788127at2"/>
<accession>A0A369W764</accession>
<dbReference type="EMBL" id="QQNH01000029">
    <property type="protein sequence ID" value="RDE07911.1"/>
    <property type="molecule type" value="Genomic_DNA"/>
</dbReference>
<dbReference type="InterPro" id="IPR019004">
    <property type="entry name" value="YqeY/Aim41"/>
</dbReference>
<dbReference type="Gene3D" id="1.10.1510.10">
    <property type="entry name" value="Uncharacterised protein YqeY/AIM41 PF09424, N-terminal domain"/>
    <property type="match status" value="1"/>
</dbReference>
<dbReference type="PANTHER" id="PTHR28055:SF1">
    <property type="entry name" value="ALTERED INHERITANCE OF MITOCHONDRIA PROTEIN 41, MITOCHONDRIAL"/>
    <property type="match status" value="1"/>
</dbReference>
<gene>
    <name evidence="1" type="ORF">DVH29_14265</name>
</gene>
<organism evidence="1 2">
    <name type="scientific">Pelagibacterium lacus</name>
    <dbReference type="NCBI Taxonomy" id="2282655"/>
    <lineage>
        <taxon>Bacteria</taxon>
        <taxon>Pseudomonadati</taxon>
        <taxon>Pseudomonadota</taxon>
        <taxon>Alphaproteobacteria</taxon>
        <taxon>Hyphomicrobiales</taxon>
        <taxon>Devosiaceae</taxon>
        <taxon>Pelagibacterium</taxon>
    </lineage>
</organism>
<reference evidence="2" key="1">
    <citation type="submission" date="2018-07" db="EMBL/GenBank/DDBJ databases">
        <authorList>
            <person name="Liu B.-T."/>
            <person name="Du Z."/>
        </authorList>
    </citation>
    <scope>NUCLEOTIDE SEQUENCE [LARGE SCALE GENOMIC DNA]</scope>
    <source>
        <strain evidence="2">XYN52</strain>
    </source>
</reference>
<proteinExistence type="predicted"/>
<evidence type="ECO:0000313" key="2">
    <source>
        <dbReference type="Proteomes" id="UP000253759"/>
    </source>
</evidence>
<dbReference type="SUPFAM" id="SSF89095">
    <property type="entry name" value="GatB/YqeY motif"/>
    <property type="match status" value="1"/>
</dbReference>
<dbReference type="InterPro" id="IPR023168">
    <property type="entry name" value="GatB_Yqey_C_2"/>
</dbReference>
<dbReference type="InterPro" id="IPR003789">
    <property type="entry name" value="Asn/Gln_tRNA_amidoTrase-B-like"/>
</dbReference>
<protein>
    <submittedName>
        <fullName evidence="1">GatB/YqeY domain-containing protein</fullName>
    </submittedName>
</protein>
<dbReference type="Pfam" id="PF09424">
    <property type="entry name" value="YqeY"/>
    <property type="match status" value="1"/>
</dbReference>
<comment type="caution">
    <text evidence="1">The sequence shown here is derived from an EMBL/GenBank/DDBJ whole genome shotgun (WGS) entry which is preliminary data.</text>
</comment>
<dbReference type="Gene3D" id="1.10.10.410">
    <property type="match status" value="1"/>
</dbReference>
<sequence>MRDQINAAMKDSIKARNARRTTTLRLINAAIKDREIAARGEGRDGIGDEDILAILQKMVKQREESAQIYQQNARPELEAQEREEIEIIREFLPKPLTDAEIEAAIKAAIAETGAEGLRDMGKVVGVLKGRYPGQIDFGQASRQVKALLGA</sequence>